<evidence type="ECO:0000256" key="1">
    <source>
        <dbReference type="SAM" id="MobiDB-lite"/>
    </source>
</evidence>
<feature type="compositionally biased region" description="Polar residues" evidence="1">
    <location>
        <begin position="1823"/>
        <end position="1837"/>
    </location>
</feature>
<feature type="region of interest" description="Disordered" evidence="1">
    <location>
        <begin position="1804"/>
        <end position="1843"/>
    </location>
</feature>
<evidence type="ECO:0000256" key="2">
    <source>
        <dbReference type="SAM" id="SignalP"/>
    </source>
</evidence>
<dbReference type="Gene3D" id="2.60.40.2700">
    <property type="match status" value="3"/>
</dbReference>
<reference evidence="5" key="1">
    <citation type="journal article" date="2019" name="Int. J. Syst. Evol. Microbiol.">
        <title>The Global Catalogue of Microorganisms (GCM) 10K type strain sequencing project: providing services to taxonomists for standard genome sequencing and annotation.</title>
        <authorList>
            <consortium name="The Broad Institute Genomics Platform"/>
            <consortium name="The Broad Institute Genome Sequencing Center for Infectious Disease"/>
            <person name="Wu L."/>
            <person name="Ma J."/>
        </authorList>
    </citation>
    <scope>NUCLEOTIDE SEQUENCE [LARGE SCALE GENOMIC DNA]</scope>
    <source>
        <strain evidence="5">CGMCC 1.10832</strain>
    </source>
</reference>
<dbReference type="InterPro" id="IPR050708">
    <property type="entry name" value="T6SS_VgrG/RHS"/>
</dbReference>
<accession>A0ABQ1MAK5</accession>
<feature type="signal peptide" evidence="2">
    <location>
        <begin position="1"/>
        <end position="19"/>
    </location>
</feature>
<protein>
    <recommendedName>
        <fullName evidence="3">DUF6443 domain-containing protein</fullName>
    </recommendedName>
</protein>
<feature type="chain" id="PRO_5045669455" description="DUF6443 domain-containing protein" evidence="2">
    <location>
        <begin position="20"/>
        <end position="1959"/>
    </location>
</feature>
<dbReference type="PANTHER" id="PTHR32305">
    <property type="match status" value="1"/>
</dbReference>
<dbReference type="InterPro" id="IPR045619">
    <property type="entry name" value="DUF6443"/>
</dbReference>
<dbReference type="Gene3D" id="2.180.10.10">
    <property type="entry name" value="RHS repeat-associated core"/>
    <property type="match status" value="2"/>
</dbReference>
<dbReference type="Gene3D" id="2.60.40.10">
    <property type="entry name" value="Immunoglobulins"/>
    <property type="match status" value="1"/>
</dbReference>
<evidence type="ECO:0000259" key="3">
    <source>
        <dbReference type="Pfam" id="PF20041"/>
    </source>
</evidence>
<gene>
    <name evidence="4" type="ORF">GCM10011506_20990</name>
</gene>
<proteinExistence type="predicted"/>
<dbReference type="EMBL" id="BMEC01000006">
    <property type="protein sequence ID" value="GGC35421.1"/>
    <property type="molecule type" value="Genomic_DNA"/>
</dbReference>
<sequence>MKKVLLVSILYMTVIKASAQISGQTSVCPGQTYTYTVTSPGGGIGSGFYVWTLNGLRVRVNRATPHIADVTMPATGTSHTLSVTVNITGEPSQTYNLTLTTPFAGNASIESSPTVCYNGGAQIAVNLQNLGYGGTGNFQKRTGTAWIDLSNIGIPIYVNNLTSDTDFRYKVSNSCGTLYSNIVTVNVNPALNPGSINGTKTICYNSSAGTLGNASTPTGGDNSYSYQWQVSTSSGGSYSNISGANAASYSPGNLSATRYYRRRVVSCGETKYTNVVAVTVRPALNPGSINGTKTICYNSPAGTLGNASTPTGGDNSYSYQWQVSTSSGGSYNNISGANAASYNPGNLTATRYYRRRVSSCGETRYSNIVSVTVRPTLSPGSINGTKFICYNTSAGTLGHASSATGGDNNYTYQWQVSNSSGGSYNDISGATSTTYSPGSLTATRYYRRRVSSCGETKYSNVVTVTVDNQIQVSAGNTFSIYQFEGNRSLVNTGESPSGGAFSGAYVSNNTFNAAQSDPGSKTVTYTYTNGNGCSAFATKNITVLANPTMSVQGGNEIVWGENKVLTVPAGFSSYQWYKNGAAISGATSRSYTVTHPGTYYVRITAASGASLNVSPANIINKASQQNENFVQTISYKAPRKEGEAVSTIGEVMEQFTYYDGLGRPMQTLQTQASPNRRDMIKPIDYDELGRISKEYQPYAANKNDGVLDHSALRTTGGNYQSSNQFGFYEGTESNVASTAYPYAEIDYEPSPLNRPVAQYAPGEDWAKEQGNVPVTTDYLISTTADNVKRFTIVNGQLTKSTPYGNGALEKLLVTDENGNQSATFTDAFGKTLLKRNYGEGTDEFDTYYVYDIFDNLRFVIAPEASRQITGTSGTVDSNLLAQFVFQYQYDGRQRMIWKKVPGAEPVIMVYDDRNRLVLTQDGEQRKDSLFSFTKYDVQNRPVMTGETEIVYSLDSIRNRLARGKEKVVGGQQFIDELYEVFSNSPHHYGYTNNSYPSVSEADIYTVTYYDNYDFRPAAEMDGSTYDYSANGVTNEFAQNNLVKGQVTGSLTRVLGTEEMLGSINYYDERYRLVQNISQQPGGKLISTNNGYDFAGNLKKTKTIYSIGAETQTITETFTHDHADRLMTVTHQVNQEDPVLMVSNEYNELGELITKNLHDEGGHNFAQSVDYRYNIRGWLERINHADLSADNANEAPDLFGMELGYTDDLGLSTPSQTIEAQYNGNIAAVKWGSKRNDMAESETIHQNAYGYAYDPLNRILQANFFEGASYSGNAKYQLEIPNNGYDMNGNIMFLNRNDESAAAMDQLTYHYTGNQLSYVEDASNNEAGFKDGNSGMDDYDYDDNGNMIQDLNKGISEIVYNYLNLPKEVIFAGDKQIKYIYDASGTKHRQEVYENNTLIKATDYIGSLILENDVLQFIQTAEGRIVPQEVDGEEKNEYQYHLKDHLGNVRTTFAVREDDYPTDFETDGNPYFDNYDQITKLTSALKRSGNSTHRLAGGSNESVGLMKSLYVSKGDKVKAEVYGKYIAATGQDDAINTSALITALVNMLSGGAVTGEGNLVSDNLTSSYTSAAIADNSNEQSPRAYLNYIMLDKDFNYLNSGFDRLSTSAEDPGDGSGTHQKLSFEEILIDQDGYLIVFLSNESQQTVEVFWDDFRVDHHHNAVIQASDYFPFGLAFNEYKNEFSIENRYLYNSFEKQVEWGVYDYQARFYDPALGRFLNIDPAADLMRRHSPYNYAFDNPIRFTDPDGMIPDCPTGNCEDAVSEVYNEIQATVGAVADAISGAVGRAGERLNSLFNVSAPEVSLPSDASLEGNGESQPGGISITLGSGVSSTKTTSESPAREMDGKVLLMAMGRSGAGKLKPAPDDPSVWMANVLGKAKAVVEKVVEGNPSSNENGENRSKSGTSGSGKEIKLDTLRKIRFIQPSGRAGFDLQIRRDFGNDEVDTVEIEYIYRNAGGSIN</sequence>
<dbReference type="InterPro" id="IPR013783">
    <property type="entry name" value="Ig-like_fold"/>
</dbReference>
<dbReference type="RefSeq" id="WP_229712562.1">
    <property type="nucleotide sequence ID" value="NZ_BAABHU010000006.1"/>
</dbReference>
<keyword evidence="5" id="KW-1185">Reference proteome</keyword>
<organism evidence="4 5">
    <name type="scientific">Marivirga lumbricoides</name>
    <dbReference type="NCBI Taxonomy" id="1046115"/>
    <lineage>
        <taxon>Bacteria</taxon>
        <taxon>Pseudomonadati</taxon>
        <taxon>Bacteroidota</taxon>
        <taxon>Cytophagia</taxon>
        <taxon>Cytophagales</taxon>
        <taxon>Marivirgaceae</taxon>
        <taxon>Marivirga</taxon>
    </lineage>
</organism>
<evidence type="ECO:0000313" key="5">
    <source>
        <dbReference type="Proteomes" id="UP000636010"/>
    </source>
</evidence>
<dbReference type="Pfam" id="PF20041">
    <property type="entry name" value="DUF6443"/>
    <property type="match status" value="1"/>
</dbReference>
<feature type="domain" description="DUF6443" evidence="3">
    <location>
        <begin position="632"/>
        <end position="776"/>
    </location>
</feature>
<name>A0ABQ1MAK5_9BACT</name>
<dbReference type="NCBIfam" id="TIGR03696">
    <property type="entry name" value="Rhs_assc_core"/>
    <property type="match status" value="1"/>
</dbReference>
<dbReference type="PANTHER" id="PTHR32305:SF15">
    <property type="entry name" value="PROTEIN RHSA-RELATED"/>
    <property type="match status" value="1"/>
</dbReference>
<keyword evidence="2" id="KW-0732">Signal</keyword>
<feature type="region of interest" description="Disordered" evidence="1">
    <location>
        <begin position="1886"/>
        <end position="1908"/>
    </location>
</feature>
<comment type="caution">
    <text evidence="4">The sequence shown here is derived from an EMBL/GenBank/DDBJ whole genome shotgun (WGS) entry which is preliminary data.</text>
</comment>
<dbReference type="Proteomes" id="UP000636010">
    <property type="component" value="Unassembled WGS sequence"/>
</dbReference>
<evidence type="ECO:0000313" key="4">
    <source>
        <dbReference type="EMBL" id="GGC35421.1"/>
    </source>
</evidence>
<dbReference type="InterPro" id="IPR022385">
    <property type="entry name" value="Rhs_assc_core"/>
</dbReference>